<dbReference type="AlphaFoldDB" id="A0A8R7PWI0"/>
<evidence type="ECO:0000313" key="2">
    <source>
        <dbReference type="Proteomes" id="UP000015106"/>
    </source>
</evidence>
<reference evidence="2" key="1">
    <citation type="journal article" date="2013" name="Nature">
        <title>Draft genome of the wheat A-genome progenitor Triticum urartu.</title>
        <authorList>
            <person name="Ling H.Q."/>
            <person name="Zhao S."/>
            <person name="Liu D."/>
            <person name="Wang J."/>
            <person name="Sun H."/>
            <person name="Zhang C."/>
            <person name="Fan H."/>
            <person name="Li D."/>
            <person name="Dong L."/>
            <person name="Tao Y."/>
            <person name="Gao C."/>
            <person name="Wu H."/>
            <person name="Li Y."/>
            <person name="Cui Y."/>
            <person name="Guo X."/>
            <person name="Zheng S."/>
            <person name="Wang B."/>
            <person name="Yu K."/>
            <person name="Liang Q."/>
            <person name="Yang W."/>
            <person name="Lou X."/>
            <person name="Chen J."/>
            <person name="Feng M."/>
            <person name="Jian J."/>
            <person name="Zhang X."/>
            <person name="Luo G."/>
            <person name="Jiang Y."/>
            <person name="Liu J."/>
            <person name="Wang Z."/>
            <person name="Sha Y."/>
            <person name="Zhang B."/>
            <person name="Wu H."/>
            <person name="Tang D."/>
            <person name="Shen Q."/>
            <person name="Xue P."/>
            <person name="Zou S."/>
            <person name="Wang X."/>
            <person name="Liu X."/>
            <person name="Wang F."/>
            <person name="Yang Y."/>
            <person name="An X."/>
            <person name="Dong Z."/>
            <person name="Zhang K."/>
            <person name="Zhang X."/>
            <person name="Luo M.C."/>
            <person name="Dvorak J."/>
            <person name="Tong Y."/>
            <person name="Wang J."/>
            <person name="Yang H."/>
            <person name="Li Z."/>
            <person name="Wang D."/>
            <person name="Zhang A."/>
            <person name="Wang J."/>
        </authorList>
    </citation>
    <scope>NUCLEOTIDE SEQUENCE</scope>
    <source>
        <strain evidence="2">cv. G1812</strain>
    </source>
</reference>
<reference evidence="1" key="2">
    <citation type="submission" date="2018-03" db="EMBL/GenBank/DDBJ databases">
        <title>The Triticum urartu genome reveals the dynamic nature of wheat genome evolution.</title>
        <authorList>
            <person name="Ling H."/>
            <person name="Ma B."/>
            <person name="Shi X."/>
            <person name="Liu H."/>
            <person name="Dong L."/>
            <person name="Sun H."/>
            <person name="Cao Y."/>
            <person name="Gao Q."/>
            <person name="Zheng S."/>
            <person name="Li Y."/>
            <person name="Yu Y."/>
            <person name="Du H."/>
            <person name="Qi M."/>
            <person name="Li Y."/>
            <person name="Yu H."/>
            <person name="Cui Y."/>
            <person name="Wang N."/>
            <person name="Chen C."/>
            <person name="Wu H."/>
            <person name="Zhao Y."/>
            <person name="Zhang J."/>
            <person name="Li Y."/>
            <person name="Zhou W."/>
            <person name="Zhang B."/>
            <person name="Hu W."/>
            <person name="Eijk M."/>
            <person name="Tang J."/>
            <person name="Witsenboer H."/>
            <person name="Zhao S."/>
            <person name="Li Z."/>
            <person name="Zhang A."/>
            <person name="Wang D."/>
            <person name="Liang C."/>
        </authorList>
    </citation>
    <scope>NUCLEOTIDE SEQUENCE [LARGE SCALE GENOMIC DNA]</scope>
    <source>
        <strain evidence="1">cv. G1812</strain>
    </source>
</reference>
<organism evidence="1 2">
    <name type="scientific">Triticum urartu</name>
    <name type="common">Red wild einkorn</name>
    <name type="synonym">Crithodium urartu</name>
    <dbReference type="NCBI Taxonomy" id="4572"/>
    <lineage>
        <taxon>Eukaryota</taxon>
        <taxon>Viridiplantae</taxon>
        <taxon>Streptophyta</taxon>
        <taxon>Embryophyta</taxon>
        <taxon>Tracheophyta</taxon>
        <taxon>Spermatophyta</taxon>
        <taxon>Magnoliopsida</taxon>
        <taxon>Liliopsida</taxon>
        <taxon>Poales</taxon>
        <taxon>Poaceae</taxon>
        <taxon>BOP clade</taxon>
        <taxon>Pooideae</taxon>
        <taxon>Triticodae</taxon>
        <taxon>Triticeae</taxon>
        <taxon>Triticinae</taxon>
        <taxon>Triticum</taxon>
    </lineage>
</organism>
<dbReference type="Proteomes" id="UP000015106">
    <property type="component" value="Chromosome 3"/>
</dbReference>
<proteinExistence type="predicted"/>
<protein>
    <submittedName>
        <fullName evidence="1">Uncharacterized protein</fullName>
    </submittedName>
</protein>
<reference evidence="1" key="3">
    <citation type="submission" date="2022-06" db="UniProtKB">
        <authorList>
            <consortium name="EnsemblPlants"/>
        </authorList>
    </citation>
    <scope>IDENTIFICATION</scope>
</reference>
<accession>A0A8R7PWI0</accession>
<dbReference type="Gramene" id="TuG1812G0300004738.01.T01">
    <property type="protein sequence ID" value="TuG1812G0300004738.01.T01.cds407129"/>
    <property type="gene ID" value="TuG1812G0300004738.01"/>
</dbReference>
<evidence type="ECO:0000313" key="1">
    <source>
        <dbReference type="EnsemblPlants" id="TuG1812G0300004738.01.T01.cds407129"/>
    </source>
</evidence>
<sequence length="51" mass="6255">DEFMVFWLFSCAQIQLFLSDLYRTCTSENFLVSSWLKEHLRMTEMYGFMMQ</sequence>
<keyword evidence="2" id="KW-1185">Reference proteome</keyword>
<name>A0A8R7PWI0_TRIUA</name>
<dbReference type="EnsemblPlants" id="TuG1812G0300004738.01.T01">
    <property type="protein sequence ID" value="TuG1812G0300004738.01.T01.cds407129"/>
    <property type="gene ID" value="TuG1812G0300004738.01"/>
</dbReference>